<dbReference type="PATRIC" id="fig|1208583.4.peg.316"/>
<dbReference type="Proteomes" id="UP000019250">
    <property type="component" value="Unassembled WGS sequence"/>
</dbReference>
<keyword evidence="2" id="KW-1185">Reference proteome</keyword>
<protein>
    <submittedName>
        <fullName evidence="1">Uncharacterized protein</fullName>
    </submittedName>
</protein>
<proteinExistence type="predicted"/>
<organism evidence="1 2">
    <name type="scientific">Commensalibacter papalotli</name>
    <name type="common">ex Servin-Garciduenas et al. 2014</name>
    <dbReference type="NCBI Taxonomy" id="1208583"/>
    <lineage>
        <taxon>Bacteria</taxon>
        <taxon>Pseudomonadati</taxon>
        <taxon>Pseudomonadota</taxon>
        <taxon>Alphaproteobacteria</taxon>
        <taxon>Acetobacterales</taxon>
        <taxon>Acetobacteraceae</taxon>
    </lineage>
</organism>
<comment type="caution">
    <text evidence="1">The sequence shown here is derived from an EMBL/GenBank/DDBJ whole genome shotgun (WGS) entry which is preliminary data.</text>
</comment>
<accession>W7E0C5</accession>
<dbReference type="RefSeq" id="WP_200867591.1">
    <property type="nucleotide sequence ID" value="NZ_ATSX01000001.1"/>
</dbReference>
<reference evidence="1 2" key="1">
    <citation type="journal article" date="2014" name="Genome Announc.">
        <title>Draft Genome Sequence of Commensalibacter papalotli MX01, a Symbiont Identified from the Guts of Overwintering Monarch Butterflies.</title>
        <authorList>
            <person name="Servin-Garciduenas L.E."/>
            <person name="Sanchez-Quinto A."/>
            <person name="Martinez-Romero E."/>
        </authorList>
    </citation>
    <scope>NUCLEOTIDE SEQUENCE [LARGE SCALE GENOMIC DNA]</scope>
    <source>
        <strain evidence="2">MX-MONARCH01</strain>
    </source>
</reference>
<dbReference type="EMBL" id="ATSX01000001">
    <property type="protein sequence ID" value="EUK18399.1"/>
    <property type="molecule type" value="Genomic_DNA"/>
</dbReference>
<sequence>MNVFLILIMTAENDIELLGVICEDQDFIAHARQDIPKSIEEIKLLRWQF</sequence>
<name>W7E0C5_9PROT</name>
<evidence type="ECO:0000313" key="2">
    <source>
        <dbReference type="Proteomes" id="UP000019250"/>
    </source>
</evidence>
<evidence type="ECO:0000313" key="1">
    <source>
        <dbReference type="EMBL" id="EUK18399.1"/>
    </source>
</evidence>
<gene>
    <name evidence="1" type="ORF">COMX_01585</name>
</gene>
<dbReference type="AlphaFoldDB" id="W7E0C5"/>